<accession>A0A1H2T2A4</accession>
<evidence type="ECO:0000313" key="2">
    <source>
        <dbReference type="EMBL" id="SDW37962.1"/>
    </source>
</evidence>
<keyword evidence="3" id="KW-1185">Reference proteome</keyword>
<feature type="region of interest" description="Disordered" evidence="1">
    <location>
        <begin position="1"/>
        <end position="36"/>
    </location>
</feature>
<gene>
    <name evidence="2" type="ORF">SAMN05421783_103259</name>
</gene>
<dbReference type="STRING" id="1058.SAMN05421783_103259"/>
<evidence type="ECO:0000313" key="3">
    <source>
        <dbReference type="Proteomes" id="UP000198816"/>
    </source>
</evidence>
<name>A0A1H2T2A4_THIRO</name>
<organism evidence="2 3">
    <name type="scientific">Thiocapsa roseopersicina</name>
    <dbReference type="NCBI Taxonomy" id="1058"/>
    <lineage>
        <taxon>Bacteria</taxon>
        <taxon>Pseudomonadati</taxon>
        <taxon>Pseudomonadota</taxon>
        <taxon>Gammaproteobacteria</taxon>
        <taxon>Chromatiales</taxon>
        <taxon>Chromatiaceae</taxon>
        <taxon>Thiocapsa</taxon>
    </lineage>
</organism>
<reference evidence="3" key="1">
    <citation type="submission" date="2016-10" db="EMBL/GenBank/DDBJ databases">
        <authorList>
            <person name="Varghese N."/>
            <person name="Submissions S."/>
        </authorList>
    </citation>
    <scope>NUCLEOTIDE SEQUENCE [LARGE SCALE GENOMIC DNA]</scope>
    <source>
        <strain evidence="3">DSM 217</strain>
    </source>
</reference>
<protein>
    <submittedName>
        <fullName evidence="2">Uncharacterized protein</fullName>
    </submittedName>
</protein>
<proteinExistence type="predicted"/>
<dbReference type="EMBL" id="FNNZ01000003">
    <property type="protein sequence ID" value="SDW37962.1"/>
    <property type="molecule type" value="Genomic_DNA"/>
</dbReference>
<dbReference type="AlphaFoldDB" id="A0A1H2T2A4"/>
<dbReference type="Proteomes" id="UP000198816">
    <property type="component" value="Unassembled WGS sequence"/>
</dbReference>
<sequence>MYPGVLSIHPSPMSTAPRHAPDPLAVGLGPGFERGC</sequence>
<evidence type="ECO:0000256" key="1">
    <source>
        <dbReference type="SAM" id="MobiDB-lite"/>
    </source>
</evidence>